<organism evidence="2">
    <name type="scientific">Xenorhabdus szentirmaii</name>
    <dbReference type="NCBI Taxonomy" id="290112"/>
    <lineage>
        <taxon>Bacteria</taxon>
        <taxon>Pseudomonadati</taxon>
        <taxon>Pseudomonadota</taxon>
        <taxon>Gammaproteobacteria</taxon>
        <taxon>Enterobacterales</taxon>
        <taxon>Morganellaceae</taxon>
        <taxon>Xenorhabdus</taxon>
    </lineage>
</organism>
<dbReference type="InterPro" id="IPR010665">
    <property type="entry name" value="DUF1240"/>
</dbReference>
<keyword evidence="1" id="KW-0472">Membrane</keyword>
<feature type="transmembrane region" description="Helical" evidence="1">
    <location>
        <begin position="33"/>
        <end position="55"/>
    </location>
</feature>
<reference evidence="2" key="2">
    <citation type="journal article" date="2024" name="Toxins">
        <title>Genome Sequence Analysis of Native Xenorhabdus Strains Isolated from Entomopathogenic Nematodes in Argentina.</title>
        <authorList>
            <person name="Palma L."/>
            <person name="Frizzo L."/>
            <person name="Kaiser S."/>
            <person name="Berry C."/>
            <person name="Caballero P."/>
            <person name="Bode H.B."/>
            <person name="Del Valle E.E."/>
        </authorList>
    </citation>
    <scope>NUCLEOTIDE SEQUENCE</scope>
    <source>
        <strain evidence="2">M</strain>
    </source>
</reference>
<proteinExistence type="predicted"/>
<reference evidence="2" key="1">
    <citation type="submission" date="2020-09" db="EMBL/GenBank/DDBJ databases">
        <authorList>
            <person name="Palma L."/>
            <person name="Caballero P."/>
            <person name="Berry C."/>
            <person name="Del Valle E."/>
        </authorList>
    </citation>
    <scope>NUCLEOTIDE SEQUENCE</scope>
    <source>
        <strain evidence="2">M</strain>
    </source>
</reference>
<evidence type="ECO:0000313" key="2">
    <source>
        <dbReference type="EMBL" id="MBD2799129.1"/>
    </source>
</evidence>
<accession>A0AAW3YPS8</accession>
<dbReference type="EMBL" id="JACXBF010000044">
    <property type="protein sequence ID" value="MBD2799129.1"/>
    <property type="molecule type" value="Genomic_DNA"/>
</dbReference>
<gene>
    <name evidence="2" type="ORF">ID854_01300</name>
</gene>
<dbReference type="Pfam" id="PF06836">
    <property type="entry name" value="DUF1240"/>
    <property type="match status" value="1"/>
</dbReference>
<evidence type="ECO:0000256" key="1">
    <source>
        <dbReference type="SAM" id="Phobius"/>
    </source>
</evidence>
<comment type="caution">
    <text evidence="2">The sequence shown here is derived from an EMBL/GenBank/DDBJ whole genome shotgun (WGS) entry which is preliminary data.</text>
</comment>
<protein>
    <submittedName>
        <fullName evidence="2">DUF1240 domain-containing protein</fullName>
    </submittedName>
</protein>
<feature type="transmembrane region" description="Helical" evidence="1">
    <location>
        <begin position="67"/>
        <end position="89"/>
    </location>
</feature>
<keyword evidence="1" id="KW-0812">Transmembrane</keyword>
<dbReference type="Proteomes" id="UP001193920">
    <property type="component" value="Unassembled WGS sequence"/>
</dbReference>
<dbReference type="AlphaFoldDB" id="A0AAW3YPS8"/>
<sequence length="120" mass="13887">MLLLFFAMVFAVFFSLRDYVGFFRRDDLITFSWKSAGFIWFSPVFIYLASILYRISVGNVKRLKGKIGDYISCVSIAGFILTLFVSLYVDNKLKDEGYVTCDKSSWMVPNKYVKNISLCH</sequence>
<keyword evidence="1" id="KW-1133">Transmembrane helix</keyword>
<name>A0AAW3YPS8_9GAMM</name>